<sequence>MGKRHCGSGDVRDAALLPSSSFGVEITTAGMAARGEDRAACAKQYSVTIAGSDNVKESSVDTGDVAVSREGSIGMRFSSNIDSHLERRSESVSVCSDDFMHGSVDIDIDEENGFAAGSDFSSGSDDDEDEDIEHGVEKQVCEDFNRGK</sequence>
<evidence type="ECO:0000313" key="2">
    <source>
        <dbReference type="EMBL" id="RAW22934.1"/>
    </source>
</evidence>
<feature type="compositionally biased region" description="Low complexity" evidence="1">
    <location>
        <begin position="114"/>
        <end position="123"/>
    </location>
</feature>
<dbReference type="AlphaFoldDB" id="A0A329REJ0"/>
<dbReference type="VEuPathDB" id="FungiDB:PC110_g20630"/>
<evidence type="ECO:0000256" key="1">
    <source>
        <dbReference type="SAM" id="MobiDB-lite"/>
    </source>
</evidence>
<accession>A0A329REJ0</accession>
<name>A0A329REJ0_9STRA</name>
<feature type="compositionally biased region" description="Basic and acidic residues" evidence="1">
    <location>
        <begin position="133"/>
        <end position="148"/>
    </location>
</feature>
<feature type="region of interest" description="Disordered" evidence="1">
    <location>
        <begin position="110"/>
        <end position="148"/>
    </location>
</feature>
<organism evidence="2 3">
    <name type="scientific">Phytophthora cactorum</name>
    <dbReference type="NCBI Taxonomy" id="29920"/>
    <lineage>
        <taxon>Eukaryota</taxon>
        <taxon>Sar</taxon>
        <taxon>Stramenopiles</taxon>
        <taxon>Oomycota</taxon>
        <taxon>Peronosporomycetes</taxon>
        <taxon>Peronosporales</taxon>
        <taxon>Peronosporaceae</taxon>
        <taxon>Phytophthora</taxon>
    </lineage>
</organism>
<keyword evidence="3" id="KW-1185">Reference proteome</keyword>
<dbReference type="Proteomes" id="UP000251314">
    <property type="component" value="Unassembled WGS sequence"/>
</dbReference>
<comment type="caution">
    <text evidence="2">The sequence shown here is derived from an EMBL/GenBank/DDBJ whole genome shotgun (WGS) entry which is preliminary data.</text>
</comment>
<gene>
    <name evidence="2" type="ORF">PC110_g20630</name>
</gene>
<reference evidence="2 3" key="1">
    <citation type="submission" date="2018-01" db="EMBL/GenBank/DDBJ databases">
        <title>Draft genome of the strawberry crown rot pathogen Phytophthora cactorum.</title>
        <authorList>
            <person name="Armitage A.D."/>
            <person name="Lysoe E."/>
            <person name="Nellist C.F."/>
            <person name="Harrison R.J."/>
            <person name="Brurberg M.B."/>
        </authorList>
    </citation>
    <scope>NUCLEOTIDE SEQUENCE [LARGE SCALE GENOMIC DNA]</scope>
    <source>
        <strain evidence="2 3">10300</strain>
    </source>
</reference>
<proteinExistence type="predicted"/>
<protein>
    <submittedName>
        <fullName evidence="2">Uncharacterized protein</fullName>
    </submittedName>
</protein>
<evidence type="ECO:0000313" key="3">
    <source>
        <dbReference type="Proteomes" id="UP000251314"/>
    </source>
</evidence>
<dbReference type="EMBL" id="MJFZ01001177">
    <property type="protein sequence ID" value="RAW22934.1"/>
    <property type="molecule type" value="Genomic_DNA"/>
</dbReference>